<dbReference type="InterPro" id="IPR038299">
    <property type="entry name" value="DAO_C_sf"/>
</dbReference>
<name>A0ABS3BTB6_9BACT</name>
<gene>
    <name evidence="9" type="ORF">J0A67_14440</name>
</gene>
<dbReference type="Gene3D" id="1.10.8.870">
    <property type="entry name" value="Alpha-glycerophosphate oxidase, cap domain"/>
    <property type="match status" value="1"/>
</dbReference>
<reference evidence="9 10" key="1">
    <citation type="submission" date="2021-03" db="EMBL/GenBank/DDBJ databases">
        <title>novel species isolated from a fishpond in China.</title>
        <authorList>
            <person name="Lu H."/>
            <person name="Cai Z."/>
        </authorList>
    </citation>
    <scope>NUCLEOTIDE SEQUENCE [LARGE SCALE GENOMIC DNA]</scope>
    <source>
        <strain evidence="9 10">JCM 31546</strain>
    </source>
</reference>
<keyword evidence="5" id="KW-0274">FAD</keyword>
<dbReference type="InterPro" id="IPR031656">
    <property type="entry name" value="DAO_C"/>
</dbReference>
<evidence type="ECO:0000256" key="2">
    <source>
        <dbReference type="ARBA" id="ARBA00007330"/>
    </source>
</evidence>
<feature type="domain" description="Alpha-glycerophosphate oxidase C-terminal" evidence="8">
    <location>
        <begin position="409"/>
        <end position="499"/>
    </location>
</feature>
<comment type="cofactor">
    <cofactor evidence="1">
        <name>FAD</name>
        <dbReference type="ChEBI" id="CHEBI:57692"/>
    </cofactor>
</comment>
<dbReference type="Pfam" id="PF16901">
    <property type="entry name" value="DAO_C"/>
    <property type="match status" value="1"/>
</dbReference>
<protein>
    <submittedName>
        <fullName evidence="9">Glycerol-3-phosphate dehydrogenase/oxidase</fullName>
    </submittedName>
</protein>
<dbReference type="RefSeq" id="WP_206570434.1">
    <property type="nucleotide sequence ID" value="NZ_JAFKCW010000003.1"/>
</dbReference>
<dbReference type="Pfam" id="PF01266">
    <property type="entry name" value="DAO"/>
    <property type="match status" value="1"/>
</dbReference>
<keyword evidence="6" id="KW-0560">Oxidoreductase</keyword>
<dbReference type="InterPro" id="IPR006076">
    <property type="entry name" value="FAD-dep_OxRdtase"/>
</dbReference>
<organism evidence="9 10">
    <name type="scientific">Algoriphagus aestuariicola</name>
    <dbReference type="NCBI Taxonomy" id="1852016"/>
    <lineage>
        <taxon>Bacteria</taxon>
        <taxon>Pseudomonadati</taxon>
        <taxon>Bacteroidota</taxon>
        <taxon>Cytophagia</taxon>
        <taxon>Cytophagales</taxon>
        <taxon>Cyclobacteriaceae</taxon>
        <taxon>Algoriphagus</taxon>
    </lineage>
</organism>
<evidence type="ECO:0000313" key="10">
    <source>
        <dbReference type="Proteomes" id="UP000664698"/>
    </source>
</evidence>
<evidence type="ECO:0000256" key="4">
    <source>
        <dbReference type="ARBA" id="ARBA00022798"/>
    </source>
</evidence>
<dbReference type="SUPFAM" id="SSF54373">
    <property type="entry name" value="FAD-linked reductases, C-terminal domain"/>
    <property type="match status" value="1"/>
</dbReference>
<dbReference type="InterPro" id="IPR036188">
    <property type="entry name" value="FAD/NAD-bd_sf"/>
</dbReference>
<dbReference type="Proteomes" id="UP000664698">
    <property type="component" value="Unassembled WGS sequence"/>
</dbReference>
<dbReference type="SUPFAM" id="SSF51905">
    <property type="entry name" value="FAD/NAD(P)-binding domain"/>
    <property type="match status" value="1"/>
</dbReference>
<evidence type="ECO:0000256" key="5">
    <source>
        <dbReference type="ARBA" id="ARBA00022827"/>
    </source>
</evidence>
<evidence type="ECO:0000256" key="6">
    <source>
        <dbReference type="ARBA" id="ARBA00023002"/>
    </source>
</evidence>
<dbReference type="PANTHER" id="PTHR11985">
    <property type="entry name" value="GLYCEROL-3-PHOSPHATE DEHYDROGENASE"/>
    <property type="match status" value="1"/>
</dbReference>
<keyword evidence="4" id="KW-0319">Glycerol metabolism</keyword>
<dbReference type="Gene3D" id="3.30.9.10">
    <property type="entry name" value="D-Amino Acid Oxidase, subunit A, domain 2"/>
    <property type="match status" value="1"/>
</dbReference>
<sequence>MDRNENLEQLKNSEKIWDIAVIGGGSSGLGVALDAVSRGLSVALFEKADFAKGTSSRSTKLLHGGVRYLAQGDVILVLEALRERGRLLKNAPHLTRNQAFIIPVYTLWDRVQFSAGLKMYDYMAANLSLGPSRYISKEETIQRMPGIQAKGLFGGIVYHDGQFDDARLALSIAQTADHAGACILNYTKVTALKKSEAGKISGLEVEDLLSKKRYGIQARMVVNATGVFADKILQMDNPDAPKTIQPSQGIHLVLDRDFLGGDDALMIPKTRDGRVLFAVPWHGKLVVGTTDTLREKAKLEPEALQKEIDFVLETASGYLKRKPTRSDVKAVFAGLRPLARPKEGSTKTKEISRSHKVIVSESGLVSLTGGKWTTFRKMGEDTLEYFPQVTGIKMARSTSKDILLHGFTKAIPDGHWGTYGSDAALIKDLAKKDPALAEKIHPAFPNIMAEVVWAVRNEMAVKVEDILSRRIRMLILDAQAALDSAKKVASLMASELEKDSVWIEKELADFQLTGKKYLIRPG</sequence>
<accession>A0ABS3BTB6</accession>
<proteinExistence type="inferred from homology"/>
<evidence type="ECO:0000313" key="9">
    <source>
        <dbReference type="EMBL" id="MBN7802069.1"/>
    </source>
</evidence>
<dbReference type="Gene3D" id="3.50.50.60">
    <property type="entry name" value="FAD/NAD(P)-binding domain"/>
    <property type="match status" value="1"/>
</dbReference>
<evidence type="ECO:0000256" key="3">
    <source>
        <dbReference type="ARBA" id="ARBA00022630"/>
    </source>
</evidence>
<dbReference type="InterPro" id="IPR000447">
    <property type="entry name" value="G3P_DH_FAD-dep"/>
</dbReference>
<keyword evidence="10" id="KW-1185">Reference proteome</keyword>
<evidence type="ECO:0000259" key="8">
    <source>
        <dbReference type="Pfam" id="PF16901"/>
    </source>
</evidence>
<dbReference type="PANTHER" id="PTHR11985:SF35">
    <property type="entry name" value="ANAEROBIC GLYCEROL-3-PHOSPHATE DEHYDROGENASE SUBUNIT A"/>
    <property type="match status" value="1"/>
</dbReference>
<keyword evidence="3" id="KW-0285">Flavoprotein</keyword>
<comment type="similarity">
    <text evidence="2">Belongs to the FAD-dependent glycerol-3-phosphate dehydrogenase family.</text>
</comment>
<evidence type="ECO:0000259" key="7">
    <source>
        <dbReference type="Pfam" id="PF01266"/>
    </source>
</evidence>
<dbReference type="EMBL" id="JAFKCW010000003">
    <property type="protein sequence ID" value="MBN7802069.1"/>
    <property type="molecule type" value="Genomic_DNA"/>
</dbReference>
<comment type="caution">
    <text evidence="9">The sequence shown here is derived from an EMBL/GenBank/DDBJ whole genome shotgun (WGS) entry which is preliminary data.</text>
</comment>
<dbReference type="PRINTS" id="PR01001">
    <property type="entry name" value="FADG3PDH"/>
</dbReference>
<feature type="domain" description="FAD dependent oxidoreductase" evidence="7">
    <location>
        <begin position="18"/>
        <end position="344"/>
    </location>
</feature>
<evidence type="ECO:0000256" key="1">
    <source>
        <dbReference type="ARBA" id="ARBA00001974"/>
    </source>
</evidence>